<organism evidence="1">
    <name type="scientific">marine metagenome</name>
    <dbReference type="NCBI Taxonomy" id="408172"/>
    <lineage>
        <taxon>unclassified sequences</taxon>
        <taxon>metagenomes</taxon>
        <taxon>ecological metagenomes</taxon>
    </lineage>
</organism>
<evidence type="ECO:0008006" key="2">
    <source>
        <dbReference type="Google" id="ProtNLM"/>
    </source>
</evidence>
<feature type="non-terminal residue" evidence="1">
    <location>
        <position position="108"/>
    </location>
</feature>
<evidence type="ECO:0000313" key="1">
    <source>
        <dbReference type="EMBL" id="SVB82987.1"/>
    </source>
</evidence>
<dbReference type="AlphaFoldDB" id="A0A382H7U0"/>
<sequence>MYDFGRAPAKRDYTVKDLKDLKGSGTVLSMSNPANEAELRACLEAEIDLLTVWAEQLDECRRIAPTQFMGIGSTWAQFGTADEILSHAVDLMGRGADMYYTIRSYEVI</sequence>
<protein>
    <recommendedName>
        <fullName evidence="2">HpcH/HpaI aldolase/citrate lyase domain-containing protein</fullName>
    </recommendedName>
</protein>
<proteinExistence type="predicted"/>
<dbReference type="EMBL" id="UINC01059502">
    <property type="protein sequence ID" value="SVB82987.1"/>
    <property type="molecule type" value="Genomic_DNA"/>
</dbReference>
<accession>A0A382H7U0</accession>
<gene>
    <name evidence="1" type="ORF">METZ01_LOCUS235841</name>
</gene>
<name>A0A382H7U0_9ZZZZ</name>
<reference evidence="1" key="1">
    <citation type="submission" date="2018-05" db="EMBL/GenBank/DDBJ databases">
        <authorList>
            <person name="Lanie J.A."/>
            <person name="Ng W.-L."/>
            <person name="Kazmierczak K.M."/>
            <person name="Andrzejewski T.M."/>
            <person name="Davidsen T.M."/>
            <person name="Wayne K.J."/>
            <person name="Tettelin H."/>
            <person name="Glass J.I."/>
            <person name="Rusch D."/>
            <person name="Podicherti R."/>
            <person name="Tsui H.-C.T."/>
            <person name="Winkler M.E."/>
        </authorList>
    </citation>
    <scope>NUCLEOTIDE SEQUENCE</scope>
</reference>